<dbReference type="Pfam" id="PF00241">
    <property type="entry name" value="Cofilin_ADF"/>
    <property type="match status" value="1"/>
</dbReference>
<evidence type="ECO:0000313" key="5">
    <source>
        <dbReference type="Proteomes" id="UP001177140"/>
    </source>
</evidence>
<accession>A0AA42B3T2</accession>
<dbReference type="Proteomes" id="UP001177140">
    <property type="component" value="Unassembled WGS sequence"/>
</dbReference>
<comment type="similarity">
    <text evidence="1">Belongs to the actin-binding proteins ADF family.</text>
</comment>
<reference evidence="4" key="1">
    <citation type="submission" date="2022-03" db="EMBL/GenBank/DDBJ databases">
        <title>A functionally conserved STORR gene fusion in Papaver species that diverged 16.8 million years ago.</title>
        <authorList>
            <person name="Catania T."/>
        </authorList>
    </citation>
    <scope>NUCLEOTIDE SEQUENCE</scope>
    <source>
        <strain evidence="4">S-191538</strain>
    </source>
</reference>
<sequence length="75" mass="8750">MANTSSGFKVHDECKLRFLKLKAKRTYCFIVFKIEEKLKQVVVEKLGSKNKRIYASTKDIFKRELDSIQVELHGS</sequence>
<dbReference type="InterPro" id="IPR002108">
    <property type="entry name" value="ADF-H"/>
</dbReference>
<dbReference type="AlphaFoldDB" id="A0AA42B3T2"/>
<dbReference type="InterPro" id="IPR017904">
    <property type="entry name" value="ADF/Cofilin"/>
</dbReference>
<name>A0AA42B3T2_PAPNU</name>
<protein>
    <recommendedName>
        <fullName evidence="3">ADF-H domain-containing protein</fullName>
    </recommendedName>
</protein>
<dbReference type="Gene3D" id="3.40.20.10">
    <property type="entry name" value="Severin"/>
    <property type="match status" value="1"/>
</dbReference>
<evidence type="ECO:0000313" key="4">
    <source>
        <dbReference type="EMBL" id="MCL7050355.1"/>
    </source>
</evidence>
<keyword evidence="5" id="KW-1185">Reference proteome</keyword>
<dbReference type="SUPFAM" id="SSF55753">
    <property type="entry name" value="Actin depolymerizing proteins"/>
    <property type="match status" value="1"/>
</dbReference>
<dbReference type="GO" id="GO:0030042">
    <property type="term" value="P:actin filament depolymerization"/>
    <property type="evidence" value="ECO:0007669"/>
    <property type="project" value="InterPro"/>
</dbReference>
<dbReference type="GO" id="GO:0015629">
    <property type="term" value="C:actin cytoskeleton"/>
    <property type="evidence" value="ECO:0007669"/>
    <property type="project" value="InterPro"/>
</dbReference>
<evidence type="ECO:0000256" key="2">
    <source>
        <dbReference type="ARBA" id="ARBA00023203"/>
    </source>
</evidence>
<evidence type="ECO:0000256" key="1">
    <source>
        <dbReference type="ARBA" id="ARBA00006844"/>
    </source>
</evidence>
<feature type="domain" description="ADF-H" evidence="3">
    <location>
        <begin position="7"/>
        <end position="48"/>
    </location>
</feature>
<dbReference type="InterPro" id="IPR029006">
    <property type="entry name" value="ADF-H/Gelsolin-like_dom_sf"/>
</dbReference>
<organism evidence="4 5">
    <name type="scientific">Papaver nudicaule</name>
    <name type="common">Iceland poppy</name>
    <dbReference type="NCBI Taxonomy" id="74823"/>
    <lineage>
        <taxon>Eukaryota</taxon>
        <taxon>Viridiplantae</taxon>
        <taxon>Streptophyta</taxon>
        <taxon>Embryophyta</taxon>
        <taxon>Tracheophyta</taxon>
        <taxon>Spermatophyta</taxon>
        <taxon>Magnoliopsida</taxon>
        <taxon>Ranunculales</taxon>
        <taxon>Papaveraceae</taxon>
        <taxon>Papaveroideae</taxon>
        <taxon>Papaver</taxon>
    </lineage>
</organism>
<comment type="caution">
    <text evidence="4">The sequence shown here is derived from an EMBL/GenBank/DDBJ whole genome shotgun (WGS) entry which is preliminary data.</text>
</comment>
<gene>
    <name evidence="4" type="ORF">MKW94_015907</name>
</gene>
<dbReference type="EMBL" id="JAJJMA010326976">
    <property type="protein sequence ID" value="MCL7050355.1"/>
    <property type="molecule type" value="Genomic_DNA"/>
</dbReference>
<evidence type="ECO:0000259" key="3">
    <source>
        <dbReference type="Pfam" id="PF00241"/>
    </source>
</evidence>
<keyword evidence="2" id="KW-0009">Actin-binding</keyword>
<dbReference type="PANTHER" id="PTHR11913">
    <property type="entry name" value="COFILIN-RELATED"/>
    <property type="match status" value="1"/>
</dbReference>
<proteinExistence type="inferred from homology"/>